<feature type="region of interest" description="Disordered" evidence="6">
    <location>
        <begin position="1265"/>
        <end position="1299"/>
    </location>
</feature>
<dbReference type="GO" id="GO:0010468">
    <property type="term" value="P:regulation of gene expression"/>
    <property type="evidence" value="ECO:0007669"/>
    <property type="project" value="TreeGrafter"/>
</dbReference>
<dbReference type="InterPro" id="IPR036236">
    <property type="entry name" value="Znf_C2H2_sf"/>
</dbReference>
<evidence type="ECO:0000313" key="8">
    <source>
        <dbReference type="EMBL" id="KAH3882950.1"/>
    </source>
</evidence>
<dbReference type="OrthoDB" id="6148173at2759"/>
<evidence type="ECO:0000256" key="6">
    <source>
        <dbReference type="SAM" id="MobiDB-lite"/>
    </source>
</evidence>
<feature type="domain" description="C2H2-type" evidence="7">
    <location>
        <begin position="1143"/>
        <end position="1173"/>
    </location>
</feature>
<dbReference type="PROSITE" id="PS00028">
    <property type="entry name" value="ZINC_FINGER_C2H2_1"/>
    <property type="match status" value="2"/>
</dbReference>
<dbReference type="GO" id="GO:0008270">
    <property type="term" value="F:zinc ion binding"/>
    <property type="evidence" value="ECO:0007669"/>
    <property type="project" value="UniProtKB-KW"/>
</dbReference>
<evidence type="ECO:0000256" key="5">
    <source>
        <dbReference type="PROSITE-ProRule" id="PRU00042"/>
    </source>
</evidence>
<feature type="domain" description="C2H2-type" evidence="7">
    <location>
        <begin position="858"/>
        <end position="886"/>
    </location>
</feature>
<accession>A0A9D4MT98</accession>
<keyword evidence="1" id="KW-0479">Metal-binding</keyword>
<dbReference type="SMART" id="SM00355">
    <property type="entry name" value="ZnF_C2H2"/>
    <property type="match status" value="15"/>
</dbReference>
<feature type="compositionally biased region" description="Basic and acidic residues" evidence="6">
    <location>
        <begin position="1525"/>
        <end position="1535"/>
    </location>
</feature>
<dbReference type="Proteomes" id="UP000828390">
    <property type="component" value="Unassembled WGS sequence"/>
</dbReference>
<name>A0A9D4MT98_DREPO</name>
<dbReference type="PANTHER" id="PTHR24403">
    <property type="entry name" value="ZINC FINGER PROTEIN"/>
    <property type="match status" value="1"/>
</dbReference>
<dbReference type="PROSITE" id="PS50157">
    <property type="entry name" value="ZINC_FINGER_C2H2_2"/>
    <property type="match status" value="5"/>
</dbReference>
<feature type="compositionally biased region" description="Acidic residues" evidence="6">
    <location>
        <begin position="1208"/>
        <end position="1232"/>
    </location>
</feature>
<feature type="region of interest" description="Disordered" evidence="6">
    <location>
        <begin position="156"/>
        <end position="211"/>
    </location>
</feature>
<keyword evidence="2" id="KW-0677">Repeat</keyword>
<organism evidence="8 9">
    <name type="scientific">Dreissena polymorpha</name>
    <name type="common">Zebra mussel</name>
    <name type="synonym">Mytilus polymorpha</name>
    <dbReference type="NCBI Taxonomy" id="45954"/>
    <lineage>
        <taxon>Eukaryota</taxon>
        <taxon>Metazoa</taxon>
        <taxon>Spiralia</taxon>
        <taxon>Lophotrochozoa</taxon>
        <taxon>Mollusca</taxon>
        <taxon>Bivalvia</taxon>
        <taxon>Autobranchia</taxon>
        <taxon>Heteroconchia</taxon>
        <taxon>Euheterodonta</taxon>
        <taxon>Imparidentia</taxon>
        <taxon>Neoheterodontei</taxon>
        <taxon>Myida</taxon>
        <taxon>Dreissenoidea</taxon>
        <taxon>Dreissenidae</taxon>
        <taxon>Dreissena</taxon>
    </lineage>
</organism>
<evidence type="ECO:0000256" key="2">
    <source>
        <dbReference type="ARBA" id="ARBA00022737"/>
    </source>
</evidence>
<dbReference type="SUPFAM" id="SSF57667">
    <property type="entry name" value="beta-beta-alpha zinc fingers"/>
    <property type="match status" value="1"/>
</dbReference>
<dbReference type="EMBL" id="JAIWYP010000001">
    <property type="protein sequence ID" value="KAH3882950.1"/>
    <property type="molecule type" value="Genomic_DNA"/>
</dbReference>
<evidence type="ECO:0000256" key="3">
    <source>
        <dbReference type="ARBA" id="ARBA00022771"/>
    </source>
</evidence>
<evidence type="ECO:0000259" key="7">
    <source>
        <dbReference type="PROSITE" id="PS50157"/>
    </source>
</evidence>
<feature type="domain" description="C2H2-type" evidence="7">
    <location>
        <begin position="41"/>
        <end position="69"/>
    </location>
</feature>
<feature type="domain" description="C2H2-type" evidence="7">
    <location>
        <begin position="998"/>
        <end position="1029"/>
    </location>
</feature>
<keyword evidence="9" id="KW-1185">Reference proteome</keyword>
<comment type="caution">
    <text evidence="8">The sequence shown here is derived from an EMBL/GenBank/DDBJ whole genome shotgun (WGS) entry which is preliminary data.</text>
</comment>
<dbReference type="GO" id="GO:0005634">
    <property type="term" value="C:nucleus"/>
    <property type="evidence" value="ECO:0007669"/>
    <property type="project" value="TreeGrafter"/>
</dbReference>
<dbReference type="PANTHER" id="PTHR24403:SF67">
    <property type="entry name" value="FI01116P-RELATED"/>
    <property type="match status" value="1"/>
</dbReference>
<feature type="region of interest" description="Disordered" evidence="6">
    <location>
        <begin position="402"/>
        <end position="423"/>
    </location>
</feature>
<dbReference type="InterPro" id="IPR050688">
    <property type="entry name" value="Zinc_finger/UBP_domain"/>
</dbReference>
<proteinExistence type="predicted"/>
<evidence type="ECO:0000256" key="1">
    <source>
        <dbReference type="ARBA" id="ARBA00022723"/>
    </source>
</evidence>
<feature type="region of interest" description="Disordered" evidence="6">
    <location>
        <begin position="1208"/>
        <end position="1249"/>
    </location>
</feature>
<reference evidence="8" key="1">
    <citation type="journal article" date="2019" name="bioRxiv">
        <title>The Genome of the Zebra Mussel, Dreissena polymorpha: A Resource for Invasive Species Research.</title>
        <authorList>
            <person name="McCartney M.A."/>
            <person name="Auch B."/>
            <person name="Kono T."/>
            <person name="Mallez S."/>
            <person name="Zhang Y."/>
            <person name="Obille A."/>
            <person name="Becker A."/>
            <person name="Abrahante J.E."/>
            <person name="Garbe J."/>
            <person name="Badalamenti J.P."/>
            <person name="Herman A."/>
            <person name="Mangelson H."/>
            <person name="Liachko I."/>
            <person name="Sullivan S."/>
            <person name="Sone E.D."/>
            <person name="Koren S."/>
            <person name="Silverstein K.A.T."/>
            <person name="Beckman K.B."/>
            <person name="Gohl D.M."/>
        </authorList>
    </citation>
    <scope>NUCLEOTIDE SEQUENCE</scope>
    <source>
        <strain evidence="8">Duluth1</strain>
        <tissue evidence="8">Whole animal</tissue>
    </source>
</reference>
<sequence length="1562" mass="176539">MSKKDSKFYVCLHETCHFRTDKRKAIYTHLIRTHSERKEDYECEYCSATYEREDLMEEHLHRKHPREPFTYTCVSRIENVINTCAELGSRPNTAVQITSSSAVAAAADKENHVKHDAARSDMYFRPVVTRNSSHVRTKASVNESLTEIAKFVKAEKSESLTGDSEDESMSEGEDSGHDMDTGGAMSGDGTDEDGVELDSESESQTYTSEPSGLKIKFSLKKNSNSTMGTSRKRDVSESPPILLPHMVASPVVTSGQMTSPPDIVGNGQSVIANAQVRDKASKYYDKLEVYHITDSKGRRCCPFCDYKTTKNTIRVHLSGIHKIYFVKCSLCDYRAAFPHQIIQHGIKFHKTTNLNVIQLSKESRERVIAKLKQTLPIDSQACHADDVSAGDIDMDATIDDEDFNSEESQTNSSNSDEEENENEAVISAADDRVFKAPVCQTSKTDYYSIHYENGVYLYSCNLCPFQTPVRATIYTHKYRHEEKSYMCGYCDFTSAPRSNVVHHIRGKHKGKAILVRDADDQIGTRANENPVHENPDGTYADDSPDQTKTVEEMPPADNEITDDDDKPVQPIIKVPQFKRSILLNELTSESEPKKIKLEESESPVSYKLSLNKLYRINPSGSPKFLCVMCSYACDTHPKMKHHLYRHRPQKYKCPYCDHRKYPRSYVVRHVRDTHRNKPVRVIDLSKGNEPEDVPEYAQENAELDEEEERLAELVSKESDASSPIIEKTSVNNFVDTSDEPNEEVDALKKFAQKLNLKSVLTSNLGDDLFPASADDSANFDETDFTSTPLIESMINGKFKTGIQSFAKTTNTFEKKKSTRDYRVSCKGGPRYVCNKCGYGTENYKTIHNHMYRHESQRYQCPYCGYRRSPRSFVETHIREVHKGQPVIITELDALDEIDPPDNSAEVPNPNSDALTMTPLLSGFPAHKSEINRNLTSPTQVKIEPVSAMHSEKAAELQQTTVSISNSTLQTTIASPGQSSENNQMKFKKETRTTFKTMYKCTFDPETCNHISKDKSKMKQHLFMHVEYKPWSCDFCEMTASQSSHIKNHVRSEHPAVSETSFKYKKHNYLEKHIESFLTKGLFTVPVNEYRVIMDMKGNTKSSKNQTIFSRDASGNLECPYCSYKTKTGNMTDHVKMKHMQPRFKCHWCDYSAFYRSEVRKHHRKEKSHRGREFKIQELDLVQVVEGFKEKNGLGIDASVHATIQNMLGEEEDDDDDDEDDAEKDEADDDDSASESLSDSSSFGDSSQGYMEYTTEQLSELCTAKQRPIGGSNNGGTTAVAKQSNTTTGNGTSKSEHTVDGRKRVVMTKKCANTPTSSKFKCGYCSFSAALRVKVKMHCSKKHSDRKLNVIDPPSKNDVCLANNNKSNLRVGSNIVNISSDDIKGTKFEQDLRNAGVSKLNLASLFPNSKRFRMSQNNKDRRMNMEKAVEPVQNIKEPFNSFKKPLNPTLTPLSSVANNTNISVKIEHNDETTPVNNLNETVVKLVNGTKTDTTTRNTILKYPNCFPVIVDDAKETNDVDFVEDTSEVKEDEHNDKSSPMVQNEVTYDDMMKRSLSEDIDQNA</sequence>
<gene>
    <name evidence="8" type="ORF">DPMN_006897</name>
</gene>
<keyword evidence="4" id="KW-0862">Zinc</keyword>
<evidence type="ECO:0000256" key="4">
    <source>
        <dbReference type="ARBA" id="ARBA00022833"/>
    </source>
</evidence>
<keyword evidence="3 5" id="KW-0863">Zinc-finger</keyword>
<feature type="compositionally biased region" description="Acidic residues" evidence="6">
    <location>
        <begin position="163"/>
        <end position="173"/>
    </location>
</feature>
<feature type="region of interest" description="Disordered" evidence="6">
    <location>
        <begin position="1523"/>
        <end position="1562"/>
    </location>
</feature>
<feature type="region of interest" description="Disordered" evidence="6">
    <location>
        <begin position="525"/>
        <end position="567"/>
    </location>
</feature>
<reference evidence="8" key="2">
    <citation type="submission" date="2020-11" db="EMBL/GenBank/DDBJ databases">
        <authorList>
            <person name="McCartney M.A."/>
            <person name="Auch B."/>
            <person name="Kono T."/>
            <person name="Mallez S."/>
            <person name="Becker A."/>
            <person name="Gohl D.M."/>
            <person name="Silverstein K.A.T."/>
            <person name="Koren S."/>
            <person name="Bechman K.B."/>
            <person name="Herman A."/>
            <person name="Abrahante J.E."/>
            <person name="Garbe J."/>
        </authorList>
    </citation>
    <scope>NUCLEOTIDE SEQUENCE</scope>
    <source>
        <strain evidence="8">Duluth1</strain>
        <tissue evidence="8">Whole animal</tissue>
    </source>
</reference>
<protein>
    <recommendedName>
        <fullName evidence="7">C2H2-type domain-containing protein</fullName>
    </recommendedName>
</protein>
<evidence type="ECO:0000313" key="9">
    <source>
        <dbReference type="Proteomes" id="UP000828390"/>
    </source>
</evidence>
<feature type="compositionally biased region" description="Low complexity" evidence="6">
    <location>
        <begin position="1283"/>
        <end position="1292"/>
    </location>
</feature>
<feature type="compositionally biased region" description="Low complexity" evidence="6">
    <location>
        <begin position="1233"/>
        <end position="1246"/>
    </location>
</feature>
<dbReference type="InterPro" id="IPR013087">
    <property type="entry name" value="Znf_C2H2_type"/>
</dbReference>
<feature type="compositionally biased region" description="Acidic residues" evidence="6">
    <location>
        <begin position="189"/>
        <end position="201"/>
    </location>
</feature>
<feature type="domain" description="C2H2-type" evidence="7">
    <location>
        <begin position="831"/>
        <end position="858"/>
    </location>
</feature>
<dbReference type="Gene3D" id="3.30.160.60">
    <property type="entry name" value="Classic Zinc Finger"/>
    <property type="match status" value="6"/>
</dbReference>